<accession>A0A177D3N8</accession>
<evidence type="ECO:0000259" key="1">
    <source>
        <dbReference type="Pfam" id="PF06985"/>
    </source>
</evidence>
<proteinExistence type="predicted"/>
<feature type="non-terminal residue" evidence="2">
    <location>
        <position position="147"/>
    </location>
</feature>
<protein>
    <submittedName>
        <fullName evidence="2">HET-domain-containing protein</fullName>
    </submittedName>
</protein>
<name>A0A177D3N8_ALTAL</name>
<dbReference type="Proteomes" id="UP000077248">
    <property type="component" value="Unassembled WGS sequence"/>
</dbReference>
<gene>
    <name evidence="2" type="ORF">CC77DRAFT_949709</name>
</gene>
<sequence>MQINTRNEGFLPILPNPATHIRLLIVFACGQADVSDIQISLISVPFLDAPAYHAVSYTWGDSGSEEDITICNSDNGDSKDRSNDRRQMTVRKNCANVLRQLAHFKTANYYWVDAICIDQINDTEKSHQVAMMGEIFSRADCVLSCVG</sequence>
<evidence type="ECO:0000313" key="2">
    <source>
        <dbReference type="EMBL" id="OAG14071.1"/>
    </source>
</evidence>
<dbReference type="Pfam" id="PF06985">
    <property type="entry name" value="HET"/>
    <property type="match status" value="1"/>
</dbReference>
<dbReference type="AlphaFoldDB" id="A0A177D3N8"/>
<dbReference type="InterPro" id="IPR052895">
    <property type="entry name" value="HetReg/Transcr_Mod"/>
</dbReference>
<dbReference type="RefSeq" id="XP_018379492.1">
    <property type="nucleotide sequence ID" value="XM_018535273.1"/>
</dbReference>
<dbReference type="VEuPathDB" id="FungiDB:CC77DRAFT_949709"/>
<dbReference type="KEGG" id="aalt:CC77DRAFT_949709"/>
<evidence type="ECO:0000313" key="3">
    <source>
        <dbReference type="Proteomes" id="UP000077248"/>
    </source>
</evidence>
<dbReference type="STRING" id="5599.A0A177D3N8"/>
<feature type="domain" description="Heterokaryon incompatibility" evidence="1">
    <location>
        <begin position="52"/>
        <end position="146"/>
    </location>
</feature>
<dbReference type="GeneID" id="29120867"/>
<organism evidence="2 3">
    <name type="scientific">Alternaria alternata</name>
    <name type="common">Alternaria rot fungus</name>
    <name type="synonym">Torula alternata</name>
    <dbReference type="NCBI Taxonomy" id="5599"/>
    <lineage>
        <taxon>Eukaryota</taxon>
        <taxon>Fungi</taxon>
        <taxon>Dikarya</taxon>
        <taxon>Ascomycota</taxon>
        <taxon>Pezizomycotina</taxon>
        <taxon>Dothideomycetes</taxon>
        <taxon>Pleosporomycetidae</taxon>
        <taxon>Pleosporales</taxon>
        <taxon>Pleosporineae</taxon>
        <taxon>Pleosporaceae</taxon>
        <taxon>Alternaria</taxon>
        <taxon>Alternaria sect. Alternaria</taxon>
        <taxon>Alternaria alternata complex</taxon>
    </lineage>
</organism>
<dbReference type="InterPro" id="IPR010730">
    <property type="entry name" value="HET"/>
</dbReference>
<keyword evidence="3" id="KW-1185">Reference proteome</keyword>
<dbReference type="PANTHER" id="PTHR24148:SF73">
    <property type="entry name" value="HET DOMAIN PROTEIN (AFU_ORTHOLOGUE AFUA_8G01020)"/>
    <property type="match status" value="1"/>
</dbReference>
<dbReference type="EMBL" id="KV441503">
    <property type="protein sequence ID" value="OAG14071.1"/>
    <property type="molecule type" value="Genomic_DNA"/>
</dbReference>
<dbReference type="PANTHER" id="PTHR24148">
    <property type="entry name" value="ANKYRIN REPEAT DOMAIN-CONTAINING PROTEIN 39 HOMOLOG-RELATED"/>
    <property type="match status" value="1"/>
</dbReference>
<reference evidence="2 3" key="1">
    <citation type="submission" date="2016-05" db="EMBL/GenBank/DDBJ databases">
        <title>Comparative analysis of secretome profiles of manganese(II)-oxidizing ascomycete fungi.</title>
        <authorList>
            <consortium name="DOE Joint Genome Institute"/>
            <person name="Zeiner C.A."/>
            <person name="Purvine S.O."/>
            <person name="Zink E.M."/>
            <person name="Wu S."/>
            <person name="Pasa-Tolic L."/>
            <person name="Chaput D.L."/>
            <person name="Haridas S."/>
            <person name="Grigoriev I.V."/>
            <person name="Santelli C.M."/>
            <person name="Hansel C.M."/>
        </authorList>
    </citation>
    <scope>NUCLEOTIDE SEQUENCE [LARGE SCALE GENOMIC DNA]</scope>
    <source>
        <strain evidence="2 3">SRC1lrK2f</strain>
    </source>
</reference>